<keyword evidence="4 5" id="KW-0067">ATP-binding</keyword>
<dbReference type="GO" id="GO:0005524">
    <property type="term" value="F:ATP binding"/>
    <property type="evidence" value="ECO:0007669"/>
    <property type="project" value="UniProtKB-UniRule"/>
</dbReference>
<evidence type="ECO:0000256" key="2">
    <source>
        <dbReference type="ARBA" id="ARBA00022741"/>
    </source>
</evidence>
<evidence type="ECO:0000256" key="4">
    <source>
        <dbReference type="ARBA" id="ARBA00022840"/>
    </source>
</evidence>
<protein>
    <submittedName>
        <fullName evidence="10">Serine/threonine protein kinase</fullName>
    </submittedName>
</protein>
<dbReference type="AlphaFoldDB" id="A0A839UTT0"/>
<dbReference type="InterPro" id="IPR005532">
    <property type="entry name" value="SUMF_dom"/>
</dbReference>
<dbReference type="SUPFAM" id="SSF56436">
    <property type="entry name" value="C-type lectin-like"/>
    <property type="match status" value="1"/>
</dbReference>
<evidence type="ECO:0000256" key="6">
    <source>
        <dbReference type="SAM" id="Coils"/>
    </source>
</evidence>
<dbReference type="InterPro" id="IPR011009">
    <property type="entry name" value="Kinase-like_dom_sf"/>
</dbReference>
<keyword evidence="8" id="KW-0472">Membrane</keyword>
<dbReference type="PROSITE" id="PS00108">
    <property type="entry name" value="PROTEIN_KINASE_ST"/>
    <property type="match status" value="1"/>
</dbReference>
<dbReference type="Gene3D" id="3.30.200.20">
    <property type="entry name" value="Phosphorylase Kinase, domain 1"/>
    <property type="match status" value="1"/>
</dbReference>
<keyword evidence="8" id="KW-1133">Transmembrane helix</keyword>
<keyword evidence="1" id="KW-0808">Transferase</keyword>
<keyword evidence="3 10" id="KW-0418">Kinase</keyword>
<dbReference type="CDD" id="cd14014">
    <property type="entry name" value="STKc_PknB_like"/>
    <property type="match status" value="1"/>
</dbReference>
<evidence type="ECO:0000313" key="11">
    <source>
        <dbReference type="Proteomes" id="UP000559987"/>
    </source>
</evidence>
<dbReference type="PANTHER" id="PTHR43289">
    <property type="entry name" value="MITOGEN-ACTIVATED PROTEIN KINASE KINASE KINASE 20-RELATED"/>
    <property type="match status" value="1"/>
</dbReference>
<dbReference type="Gene3D" id="1.10.510.10">
    <property type="entry name" value="Transferase(Phosphotransferase) domain 1"/>
    <property type="match status" value="1"/>
</dbReference>
<keyword evidence="11" id="KW-1185">Reference proteome</keyword>
<dbReference type="Proteomes" id="UP000559987">
    <property type="component" value="Unassembled WGS sequence"/>
</dbReference>
<evidence type="ECO:0000259" key="9">
    <source>
        <dbReference type="PROSITE" id="PS50011"/>
    </source>
</evidence>
<feature type="binding site" evidence="5">
    <location>
        <position position="133"/>
    </location>
    <ligand>
        <name>ATP</name>
        <dbReference type="ChEBI" id="CHEBI:30616"/>
    </ligand>
</feature>
<dbReference type="Pfam" id="PF00069">
    <property type="entry name" value="Pkinase"/>
    <property type="match status" value="1"/>
</dbReference>
<reference evidence="10 11" key="1">
    <citation type="submission" date="2020-08" db="EMBL/GenBank/DDBJ databases">
        <title>Genomic Encyclopedia of Type Strains, Phase III (KMG-III): the genomes of soil and plant-associated and newly described type strains.</title>
        <authorList>
            <person name="Whitman W."/>
        </authorList>
    </citation>
    <scope>NUCLEOTIDE SEQUENCE [LARGE SCALE GENOMIC DNA]</scope>
    <source>
        <strain evidence="10 11">CECT 8571</strain>
    </source>
</reference>
<accession>A0A839UTT0</accession>
<dbReference type="PANTHER" id="PTHR43289:SF6">
    <property type="entry name" value="SERINE_THREONINE-PROTEIN KINASE NEKL-3"/>
    <property type="match status" value="1"/>
</dbReference>
<dbReference type="InterPro" id="IPR000719">
    <property type="entry name" value="Prot_kinase_dom"/>
</dbReference>
<evidence type="ECO:0000256" key="3">
    <source>
        <dbReference type="ARBA" id="ARBA00022777"/>
    </source>
</evidence>
<evidence type="ECO:0000256" key="7">
    <source>
        <dbReference type="SAM" id="MobiDB-lite"/>
    </source>
</evidence>
<proteinExistence type="predicted"/>
<dbReference type="EMBL" id="JACHXZ010000003">
    <property type="protein sequence ID" value="MBB3168787.1"/>
    <property type="molecule type" value="Genomic_DNA"/>
</dbReference>
<evidence type="ECO:0000256" key="1">
    <source>
        <dbReference type="ARBA" id="ARBA00022679"/>
    </source>
</evidence>
<feature type="compositionally biased region" description="Polar residues" evidence="7">
    <location>
        <begin position="48"/>
        <end position="59"/>
    </location>
</feature>
<feature type="domain" description="Protein kinase" evidence="9">
    <location>
        <begin position="98"/>
        <end position="366"/>
    </location>
</feature>
<dbReference type="InterPro" id="IPR042095">
    <property type="entry name" value="SUMF_sf"/>
</dbReference>
<dbReference type="InterPro" id="IPR008271">
    <property type="entry name" value="Ser/Thr_kinase_AS"/>
</dbReference>
<dbReference type="SUPFAM" id="SSF56112">
    <property type="entry name" value="Protein kinase-like (PK-like)"/>
    <property type="match status" value="1"/>
</dbReference>
<keyword evidence="10" id="KW-0723">Serine/threonine-protein kinase</keyword>
<gene>
    <name evidence="10" type="ORF">FHS30_001995</name>
</gene>
<comment type="caution">
    <text evidence="10">The sequence shown here is derived from an EMBL/GenBank/DDBJ whole genome shotgun (WGS) entry which is preliminary data.</text>
</comment>
<dbReference type="PROSITE" id="PS50011">
    <property type="entry name" value="PROTEIN_KINASE_DOM"/>
    <property type="match status" value="1"/>
</dbReference>
<keyword evidence="2 5" id="KW-0547">Nucleotide-binding</keyword>
<evidence type="ECO:0000256" key="5">
    <source>
        <dbReference type="PROSITE-ProRule" id="PRU10141"/>
    </source>
</evidence>
<feature type="region of interest" description="Disordered" evidence="7">
    <location>
        <begin position="1"/>
        <end position="59"/>
    </location>
</feature>
<dbReference type="Pfam" id="PF03781">
    <property type="entry name" value="FGE-sulfatase"/>
    <property type="match status" value="1"/>
</dbReference>
<organism evidence="10 11">
    <name type="scientific">Simiduia aestuariiviva</name>
    <dbReference type="NCBI Taxonomy" id="1510459"/>
    <lineage>
        <taxon>Bacteria</taxon>
        <taxon>Pseudomonadati</taxon>
        <taxon>Pseudomonadota</taxon>
        <taxon>Gammaproteobacteria</taxon>
        <taxon>Cellvibrionales</taxon>
        <taxon>Cellvibrionaceae</taxon>
        <taxon>Simiduia</taxon>
    </lineage>
</organism>
<evidence type="ECO:0000256" key="8">
    <source>
        <dbReference type="SAM" id="Phobius"/>
    </source>
</evidence>
<keyword evidence="8" id="KW-0812">Transmembrane</keyword>
<feature type="coiled-coil region" evidence="6">
    <location>
        <begin position="511"/>
        <end position="542"/>
    </location>
</feature>
<sequence length="855" mass="94385">MDVEDKTRVVPSLTNAQRRTTRPDVTEKASQSVAAAADQTVFVPKSGKPTSPDVQPRLNSTPASITALDKTVLAGAHILPLAASNPSEARRTLIKDRFELVNLLGSGGMGSVYRALDRRKVEASDSDPYVAVKLLNDDFRQHPDAFISLQRESRKSQNLAHPNIVTVFDFDRDADLVFMTMEYLDGTPLDKLIRQNAGSGLEKERAEAILKDITSALMHAHSQRIVHSDFKPGNIFVTKNKGAKVFDFGIARAVSGELGESASDKTLFDAGSLGALTPAYASLEMIKGEEPCQSDDVYALGCVAYEMYAGRHPFNKTPADKACEQKLKPKRLKGITRRQWRALEAALAFRREDRVQDAAEFMRLFFGRNRAFWVASGVVLFSLVVMGSAFFAQYQEQKEVDQAYKAELEEKLQKELVLSRVADKKQAIERLIAQAVLSVDWERDLRNELRELKELSPGDGYPAGAETRIAGLFYLAAKEYIAAGELENAEITVRRADGWGVANAERFADVRRTLNAEKSKLIARLEEERKQEAMRIAAEERARIKAEQLKQQRAHEQKVNALVSTLERQLRCGFGMDIGRGMAASLQEMSLLDADKYQILKPIVAKEIASCLVKLSKENPRRSHALLVSAQQLLPNQPALAHMKIDFCGHLEPGSGGKGDRYTCADPLLSGGVGPVLVRVGGESRNSIAIGKFEVSWSEFMVWCNAVGSCSDAQVTGNGNLPVTGISVEQAREYTAWLSDQTGYNYRLPTYREWFGAAGANGEREQPDRNCYLKYGGIEKGGELIAANAGIANRNGLVNHVGNASEMVREGDELLAVGGSYMDSMSGCLATTKKRYDVRQNYDVGFRVVRDSNRR</sequence>
<name>A0A839UTT0_9GAMM</name>
<dbReference type="GO" id="GO:0004674">
    <property type="term" value="F:protein serine/threonine kinase activity"/>
    <property type="evidence" value="ECO:0007669"/>
    <property type="project" value="UniProtKB-KW"/>
</dbReference>
<dbReference type="PROSITE" id="PS00107">
    <property type="entry name" value="PROTEIN_KINASE_ATP"/>
    <property type="match status" value="1"/>
</dbReference>
<dbReference type="InterPro" id="IPR016187">
    <property type="entry name" value="CTDL_fold"/>
</dbReference>
<dbReference type="RefSeq" id="WP_183910304.1">
    <property type="nucleotide sequence ID" value="NZ_JACHXZ010000003.1"/>
</dbReference>
<evidence type="ECO:0000313" key="10">
    <source>
        <dbReference type="EMBL" id="MBB3168787.1"/>
    </source>
</evidence>
<dbReference type="InterPro" id="IPR017441">
    <property type="entry name" value="Protein_kinase_ATP_BS"/>
</dbReference>
<dbReference type="Gene3D" id="3.90.1580.10">
    <property type="entry name" value="paralog of FGE (formylglycine-generating enzyme)"/>
    <property type="match status" value="1"/>
</dbReference>
<feature type="transmembrane region" description="Helical" evidence="8">
    <location>
        <begin position="371"/>
        <end position="392"/>
    </location>
</feature>
<keyword evidence="6" id="KW-0175">Coiled coil</keyword>